<dbReference type="InterPro" id="IPR038765">
    <property type="entry name" value="Papain-like_cys_pep_sf"/>
</dbReference>
<protein>
    <submittedName>
        <fullName evidence="3">Fibronectin type III domain protein</fullName>
    </submittedName>
</protein>
<feature type="domain" description="Fibronectin type-III" evidence="2">
    <location>
        <begin position="166"/>
        <end position="261"/>
    </location>
</feature>
<proteinExistence type="predicted"/>
<dbReference type="STRING" id="246199.CUS_5392"/>
<dbReference type="SMART" id="SM00460">
    <property type="entry name" value="TGc"/>
    <property type="match status" value="1"/>
</dbReference>
<dbReference type="EMBL" id="ADKM02000135">
    <property type="protein sequence ID" value="EGC01068.1"/>
    <property type="molecule type" value="Genomic_DNA"/>
</dbReference>
<dbReference type="Gene3D" id="2.60.40.10">
    <property type="entry name" value="Immunoglobulins"/>
    <property type="match status" value="2"/>
</dbReference>
<accession>E9SI27</accession>
<organism evidence="3 4">
    <name type="scientific">Ruminococcus albus 8</name>
    <dbReference type="NCBI Taxonomy" id="246199"/>
    <lineage>
        <taxon>Bacteria</taxon>
        <taxon>Bacillati</taxon>
        <taxon>Bacillota</taxon>
        <taxon>Clostridia</taxon>
        <taxon>Eubacteriales</taxon>
        <taxon>Oscillospiraceae</taxon>
        <taxon>Ruminococcus</taxon>
    </lineage>
</organism>
<keyword evidence="1" id="KW-0812">Transmembrane</keyword>
<keyword evidence="1" id="KW-1133">Transmembrane helix</keyword>
<dbReference type="InterPro" id="IPR003961">
    <property type="entry name" value="FN3_dom"/>
</dbReference>
<evidence type="ECO:0000313" key="4">
    <source>
        <dbReference type="Proteomes" id="UP000004259"/>
    </source>
</evidence>
<dbReference type="Pfam" id="PF01841">
    <property type="entry name" value="Transglut_core"/>
    <property type="match status" value="1"/>
</dbReference>
<dbReference type="CDD" id="cd00063">
    <property type="entry name" value="FN3"/>
    <property type="match status" value="1"/>
</dbReference>
<evidence type="ECO:0000256" key="1">
    <source>
        <dbReference type="SAM" id="Phobius"/>
    </source>
</evidence>
<dbReference type="Proteomes" id="UP000004259">
    <property type="component" value="Unassembled WGS sequence"/>
</dbReference>
<dbReference type="SUPFAM" id="SSF49265">
    <property type="entry name" value="Fibronectin type III"/>
    <property type="match status" value="1"/>
</dbReference>
<dbReference type="AlphaFoldDB" id="E9SI27"/>
<dbReference type="eggNOG" id="COG1305">
    <property type="taxonomic scope" value="Bacteria"/>
</dbReference>
<comment type="caution">
    <text evidence="3">The sequence shown here is derived from an EMBL/GenBank/DDBJ whole genome shotgun (WGS) entry which is preliminary data.</text>
</comment>
<evidence type="ECO:0000259" key="2">
    <source>
        <dbReference type="PROSITE" id="PS50853"/>
    </source>
</evidence>
<dbReference type="InterPro" id="IPR013783">
    <property type="entry name" value="Ig-like_fold"/>
</dbReference>
<dbReference type="SMART" id="SM00060">
    <property type="entry name" value="FN3"/>
    <property type="match status" value="2"/>
</dbReference>
<keyword evidence="4" id="KW-1185">Reference proteome</keyword>
<dbReference type="SUPFAM" id="SSF54001">
    <property type="entry name" value="Cysteine proteinases"/>
    <property type="match status" value="1"/>
</dbReference>
<gene>
    <name evidence="3" type="ORF">CUS_5392</name>
</gene>
<dbReference type="PROSITE" id="PS50853">
    <property type="entry name" value="FN3"/>
    <property type="match status" value="2"/>
</dbReference>
<name>E9SI27_RUMAL</name>
<feature type="domain" description="Fibronectin type-III" evidence="2">
    <location>
        <begin position="75"/>
        <end position="165"/>
    </location>
</feature>
<reference evidence="3 4" key="1">
    <citation type="submission" date="2011-02" db="EMBL/GenBank/DDBJ databases">
        <authorList>
            <person name="Nelson K.E."/>
            <person name="Sutton G."/>
            <person name="Torralba M."/>
            <person name="Durkin S."/>
            <person name="Harkins D."/>
            <person name="Montgomery R."/>
            <person name="Ziemer C."/>
            <person name="Klaassens E."/>
            <person name="Ocuiv P."/>
            <person name="Morrison M."/>
        </authorList>
    </citation>
    <scope>NUCLEOTIDE SEQUENCE [LARGE SCALE GENOMIC DNA]</scope>
    <source>
        <strain evidence="3 4">8</strain>
    </source>
</reference>
<feature type="transmembrane region" description="Helical" evidence="1">
    <location>
        <begin position="6"/>
        <end position="24"/>
    </location>
</feature>
<dbReference type="InterPro" id="IPR002931">
    <property type="entry name" value="Transglutaminase-like"/>
</dbReference>
<evidence type="ECO:0000313" key="3">
    <source>
        <dbReference type="EMBL" id="EGC01068.1"/>
    </source>
</evidence>
<dbReference type="InterPro" id="IPR036116">
    <property type="entry name" value="FN3_sf"/>
</dbReference>
<dbReference type="Gene3D" id="3.10.620.30">
    <property type="match status" value="1"/>
</dbReference>
<keyword evidence="1" id="KW-0472">Membrane</keyword>
<sequence length="467" mass="52214">MLDKYVKKLYIIRCIFMYVIYFCTGEIIMSIKNKTAAVLMALMTLGTGVSGISSVISAEISANAASSSTVADGKAPTAKSRYSSTDSSITISWDKVSGATGYYIYRWSKNAPAWVKIGTAPYLNASYTDKKVNSGSSYKYYVVAYKMSGGKRIMSGRSNEISAATLPSKPKITDNMTDNNYITVVWTRVAGTGYEVSFKQGSGAWKVAGKTSSADTTSFDIKGLTSETLYSVRVRAISKDADGNTVYGDYSDAVDVKTAPDFVYRRSSQYLIDRLDSAKLNPGQTTYEEIDRQDTEDRKSVRTISDADLAAIKKFVDAHFTSDMTTGEFLDYTVQWLNKNISYADGVHGPQYSEIWNRSHVDNCLNYKVGQCIQYNSTICAIMRYLGYDARVIQGWRGNSLDNKWQHFWCEVTINGTDYVMDSYNYGTDGDWYFVCATYSETAPYAYNSHYIMNRKLMAPFKGYITK</sequence>
<dbReference type="Pfam" id="PF00041">
    <property type="entry name" value="fn3"/>
    <property type="match status" value="1"/>
</dbReference>